<dbReference type="GeneID" id="25916825"/>
<dbReference type="InterPro" id="IPR001537">
    <property type="entry name" value="SpoU_MeTrfase"/>
</dbReference>
<feature type="domain" description="tRNA/rRNA methyltransferase SpoU type" evidence="3">
    <location>
        <begin position="4"/>
        <end position="69"/>
    </location>
</feature>
<dbReference type="InterPro" id="IPR047182">
    <property type="entry name" value="MRM1"/>
</dbReference>
<dbReference type="RefSeq" id="XP_014145045.1">
    <property type="nucleotide sequence ID" value="XM_014289570.1"/>
</dbReference>
<sequence>RPPLWVVLDQVTDPMNMGAVLRSAYFLGASGVVTCRRNSCPITPTVSRASAGAAERMIVHDAKKIPEFLQ</sequence>
<evidence type="ECO:0000256" key="1">
    <source>
        <dbReference type="ARBA" id="ARBA00022603"/>
    </source>
</evidence>
<organism evidence="4 5">
    <name type="scientific">Sphaeroforma arctica JP610</name>
    <dbReference type="NCBI Taxonomy" id="667725"/>
    <lineage>
        <taxon>Eukaryota</taxon>
        <taxon>Ichthyosporea</taxon>
        <taxon>Ichthyophonida</taxon>
        <taxon>Sphaeroforma</taxon>
    </lineage>
</organism>
<dbReference type="SUPFAM" id="SSF75217">
    <property type="entry name" value="alpha/beta knot"/>
    <property type="match status" value="1"/>
</dbReference>
<feature type="non-terminal residue" evidence="4">
    <location>
        <position position="70"/>
    </location>
</feature>
<evidence type="ECO:0000313" key="4">
    <source>
        <dbReference type="EMBL" id="KNC71143.1"/>
    </source>
</evidence>
<keyword evidence="5" id="KW-1185">Reference proteome</keyword>
<dbReference type="Proteomes" id="UP000054560">
    <property type="component" value="Unassembled WGS sequence"/>
</dbReference>
<protein>
    <recommendedName>
        <fullName evidence="3">tRNA/rRNA methyltransferase SpoU type domain-containing protein</fullName>
    </recommendedName>
</protein>
<dbReference type="eggNOG" id="KOG0838">
    <property type="taxonomic scope" value="Eukaryota"/>
</dbReference>
<dbReference type="OrthoDB" id="270651at2759"/>
<feature type="non-terminal residue" evidence="4">
    <location>
        <position position="1"/>
    </location>
</feature>
<name>A0A0L0F4M9_9EUKA</name>
<evidence type="ECO:0000259" key="3">
    <source>
        <dbReference type="Pfam" id="PF00588"/>
    </source>
</evidence>
<keyword evidence="2" id="KW-0808">Transferase</keyword>
<keyword evidence="1" id="KW-0489">Methyltransferase</keyword>
<evidence type="ECO:0000313" key="5">
    <source>
        <dbReference type="Proteomes" id="UP000054560"/>
    </source>
</evidence>
<dbReference type="InterPro" id="IPR029026">
    <property type="entry name" value="tRNA_m1G_MTases_N"/>
</dbReference>
<proteinExistence type="predicted"/>
<dbReference type="PANTHER" id="PTHR46103">
    <property type="entry name" value="RRNA METHYLTRANSFERASE 1, MITOCHONDRIAL"/>
    <property type="match status" value="1"/>
</dbReference>
<dbReference type="InterPro" id="IPR029028">
    <property type="entry name" value="Alpha/beta_knot_MTases"/>
</dbReference>
<dbReference type="STRING" id="667725.A0A0L0F4M9"/>
<accession>A0A0L0F4M9</accession>
<reference evidence="4 5" key="1">
    <citation type="submission" date="2011-02" db="EMBL/GenBank/DDBJ databases">
        <title>The Genome Sequence of Sphaeroforma arctica JP610.</title>
        <authorList>
            <consortium name="The Broad Institute Genome Sequencing Platform"/>
            <person name="Russ C."/>
            <person name="Cuomo C."/>
            <person name="Young S.K."/>
            <person name="Zeng Q."/>
            <person name="Gargeya S."/>
            <person name="Alvarado L."/>
            <person name="Berlin A."/>
            <person name="Chapman S.B."/>
            <person name="Chen Z."/>
            <person name="Freedman E."/>
            <person name="Gellesch M."/>
            <person name="Goldberg J."/>
            <person name="Griggs A."/>
            <person name="Gujja S."/>
            <person name="Heilman E."/>
            <person name="Heiman D."/>
            <person name="Howarth C."/>
            <person name="Mehta T."/>
            <person name="Neiman D."/>
            <person name="Pearson M."/>
            <person name="Roberts A."/>
            <person name="Saif S."/>
            <person name="Shea T."/>
            <person name="Shenoy N."/>
            <person name="Sisk P."/>
            <person name="Stolte C."/>
            <person name="Sykes S."/>
            <person name="White J."/>
            <person name="Yandava C."/>
            <person name="Burger G."/>
            <person name="Gray M.W."/>
            <person name="Holland P.W.H."/>
            <person name="King N."/>
            <person name="Lang F.B.F."/>
            <person name="Roger A.J."/>
            <person name="Ruiz-Trillo I."/>
            <person name="Haas B."/>
            <person name="Nusbaum C."/>
            <person name="Birren B."/>
        </authorList>
    </citation>
    <scope>NUCLEOTIDE SEQUENCE [LARGE SCALE GENOMIC DNA]</scope>
    <source>
        <strain evidence="4 5">JP610</strain>
    </source>
</reference>
<dbReference type="GO" id="GO:0003723">
    <property type="term" value="F:RNA binding"/>
    <property type="evidence" value="ECO:0007669"/>
    <property type="project" value="InterPro"/>
</dbReference>
<dbReference type="AlphaFoldDB" id="A0A0L0F4M9"/>
<dbReference type="Gene3D" id="3.40.1280.10">
    <property type="match status" value="1"/>
</dbReference>
<dbReference type="GO" id="GO:0016435">
    <property type="term" value="F:rRNA (guanine) methyltransferase activity"/>
    <property type="evidence" value="ECO:0007669"/>
    <property type="project" value="TreeGrafter"/>
</dbReference>
<gene>
    <name evidence="4" type="ORF">SARC_16321</name>
</gene>
<dbReference type="EMBL" id="KQ249411">
    <property type="protein sequence ID" value="KNC71143.1"/>
    <property type="molecule type" value="Genomic_DNA"/>
</dbReference>
<evidence type="ECO:0000256" key="2">
    <source>
        <dbReference type="ARBA" id="ARBA00022679"/>
    </source>
</evidence>
<dbReference type="Pfam" id="PF00588">
    <property type="entry name" value="SpoU_methylase"/>
    <property type="match status" value="1"/>
</dbReference>
<dbReference type="PANTHER" id="PTHR46103:SF1">
    <property type="entry name" value="RRNA METHYLTRANSFERASE 1, MITOCHONDRIAL"/>
    <property type="match status" value="1"/>
</dbReference>